<sequence>MSSIKALNRKRGNIFAQITKLSSKPLENLMELELLTVLDTLLEIKEKFENIKQAYFEIDNDDEFKDVEPLLNKIDEDIQEFQVSGKLLLYKFTEANEFKEDNKSSGNSNNVRLPEIPLPQFDGQFSTWSSFKS</sequence>
<keyword evidence="3" id="KW-1185">Reference proteome</keyword>
<feature type="region of interest" description="Disordered" evidence="1">
    <location>
        <begin position="99"/>
        <end position="120"/>
    </location>
</feature>
<dbReference type="Proteomes" id="UP000887159">
    <property type="component" value="Unassembled WGS sequence"/>
</dbReference>
<accession>A0A8X6W7D8</accession>
<protein>
    <submittedName>
        <fullName evidence="2">Uncharacterized protein</fullName>
    </submittedName>
</protein>
<comment type="caution">
    <text evidence="2">The sequence shown here is derived from an EMBL/GenBank/DDBJ whole genome shotgun (WGS) entry which is preliminary data.</text>
</comment>
<reference evidence="2" key="1">
    <citation type="submission" date="2020-08" db="EMBL/GenBank/DDBJ databases">
        <title>Multicomponent nature underlies the extraordinary mechanical properties of spider dragline silk.</title>
        <authorList>
            <person name="Kono N."/>
            <person name="Nakamura H."/>
            <person name="Mori M."/>
            <person name="Yoshida Y."/>
            <person name="Ohtoshi R."/>
            <person name="Malay A.D."/>
            <person name="Moran D.A.P."/>
            <person name="Tomita M."/>
            <person name="Numata K."/>
            <person name="Arakawa K."/>
        </authorList>
    </citation>
    <scope>NUCLEOTIDE SEQUENCE</scope>
</reference>
<organism evidence="2 3">
    <name type="scientific">Trichonephila clavipes</name>
    <name type="common">Golden silk orbweaver</name>
    <name type="synonym">Nephila clavipes</name>
    <dbReference type="NCBI Taxonomy" id="2585209"/>
    <lineage>
        <taxon>Eukaryota</taxon>
        <taxon>Metazoa</taxon>
        <taxon>Ecdysozoa</taxon>
        <taxon>Arthropoda</taxon>
        <taxon>Chelicerata</taxon>
        <taxon>Arachnida</taxon>
        <taxon>Araneae</taxon>
        <taxon>Araneomorphae</taxon>
        <taxon>Entelegynae</taxon>
        <taxon>Araneoidea</taxon>
        <taxon>Nephilidae</taxon>
        <taxon>Trichonephila</taxon>
    </lineage>
</organism>
<gene>
    <name evidence="2" type="primary">NCL1_58402</name>
    <name evidence="2" type="ORF">TNCV_2627141</name>
</gene>
<dbReference type="EMBL" id="BMAU01021388">
    <property type="protein sequence ID" value="GFY29544.1"/>
    <property type="molecule type" value="Genomic_DNA"/>
</dbReference>
<proteinExistence type="predicted"/>
<evidence type="ECO:0000313" key="3">
    <source>
        <dbReference type="Proteomes" id="UP000887159"/>
    </source>
</evidence>
<evidence type="ECO:0000256" key="1">
    <source>
        <dbReference type="SAM" id="MobiDB-lite"/>
    </source>
</evidence>
<evidence type="ECO:0000313" key="2">
    <source>
        <dbReference type="EMBL" id="GFY29544.1"/>
    </source>
</evidence>
<name>A0A8X6W7D8_TRICX</name>
<dbReference type="AlphaFoldDB" id="A0A8X6W7D8"/>